<dbReference type="RefSeq" id="XP_040746244.1">
    <property type="nucleotide sequence ID" value="XM_040892151.1"/>
</dbReference>
<feature type="region of interest" description="Disordered" evidence="1">
    <location>
        <begin position="34"/>
        <end position="108"/>
    </location>
</feature>
<evidence type="ECO:0000313" key="4">
    <source>
        <dbReference type="Proteomes" id="UP000193922"/>
    </source>
</evidence>
<comment type="caution">
    <text evidence="3">The sequence shown here is derived from an EMBL/GenBank/DDBJ whole genome shotgun (WGS) entry which is preliminary data.</text>
</comment>
<accession>A0A1Y1WIG3</accession>
<sequence length="176" mass="19069">MPPPPMTSVTCLWLALNNLQRAAARLSLKWMPELRTQPARKRGSKKGSQQRQSEEEESAEPRIGDTQETLAADEPRAPSPKRKRVGKTAITLGPVSSEGTGAALKKKRKLNLKRIQTILGGNRQAKAAPSRPAGRDSEQPTGTQILGTEDPIKTARSRIIAAGAHTGLHVPHQRAL</sequence>
<evidence type="ECO:0000256" key="1">
    <source>
        <dbReference type="SAM" id="MobiDB-lite"/>
    </source>
</evidence>
<dbReference type="AlphaFoldDB" id="A0A1Y1WIG3"/>
<protein>
    <recommendedName>
        <fullName evidence="5">Ribosome biogenesis protein SLX9</fullName>
    </recommendedName>
</protein>
<gene>
    <name evidence="3" type="ORF">DL89DRAFT_84392</name>
</gene>
<dbReference type="Proteomes" id="UP000193922">
    <property type="component" value="Unassembled WGS sequence"/>
</dbReference>
<reference evidence="3 4" key="1">
    <citation type="submission" date="2016-07" db="EMBL/GenBank/DDBJ databases">
        <title>Pervasive Adenine N6-methylation of Active Genes in Fungi.</title>
        <authorList>
            <consortium name="DOE Joint Genome Institute"/>
            <person name="Mondo S.J."/>
            <person name="Dannebaum R.O."/>
            <person name="Kuo R.C."/>
            <person name="Labutti K."/>
            <person name="Haridas S."/>
            <person name="Kuo A."/>
            <person name="Salamov A."/>
            <person name="Ahrendt S.R."/>
            <person name="Lipzen A."/>
            <person name="Sullivan W."/>
            <person name="Andreopoulos W.B."/>
            <person name="Clum A."/>
            <person name="Lindquist E."/>
            <person name="Daum C."/>
            <person name="Ramamoorthy G.K."/>
            <person name="Gryganskyi A."/>
            <person name="Culley D."/>
            <person name="Magnuson J.K."/>
            <person name="James T.Y."/>
            <person name="O'Malley M.A."/>
            <person name="Stajich J.E."/>
            <person name="Spatafora J.W."/>
            <person name="Visel A."/>
            <person name="Grigoriev I.V."/>
        </authorList>
    </citation>
    <scope>NUCLEOTIDE SEQUENCE [LARGE SCALE GENOMIC DNA]</scope>
    <source>
        <strain evidence="3 4">ATCC 12442</strain>
    </source>
</reference>
<feature type="signal peptide" evidence="2">
    <location>
        <begin position="1"/>
        <end position="24"/>
    </location>
</feature>
<organism evidence="3 4">
    <name type="scientific">Linderina pennispora</name>
    <dbReference type="NCBI Taxonomy" id="61395"/>
    <lineage>
        <taxon>Eukaryota</taxon>
        <taxon>Fungi</taxon>
        <taxon>Fungi incertae sedis</taxon>
        <taxon>Zoopagomycota</taxon>
        <taxon>Kickxellomycotina</taxon>
        <taxon>Kickxellomycetes</taxon>
        <taxon>Kickxellales</taxon>
        <taxon>Kickxellaceae</taxon>
        <taxon>Linderina</taxon>
    </lineage>
</organism>
<feature type="region of interest" description="Disordered" evidence="1">
    <location>
        <begin position="121"/>
        <end position="152"/>
    </location>
</feature>
<dbReference type="EMBL" id="MCFD01000002">
    <property type="protein sequence ID" value="ORX72904.1"/>
    <property type="molecule type" value="Genomic_DNA"/>
</dbReference>
<evidence type="ECO:0000313" key="3">
    <source>
        <dbReference type="EMBL" id="ORX72904.1"/>
    </source>
</evidence>
<proteinExistence type="predicted"/>
<evidence type="ECO:0008006" key="5">
    <source>
        <dbReference type="Google" id="ProtNLM"/>
    </source>
</evidence>
<dbReference type="GeneID" id="63808799"/>
<feature type="chain" id="PRO_5012078784" description="Ribosome biogenesis protein SLX9" evidence="2">
    <location>
        <begin position="25"/>
        <end position="176"/>
    </location>
</feature>
<keyword evidence="4" id="KW-1185">Reference proteome</keyword>
<name>A0A1Y1WIG3_9FUNG</name>
<keyword evidence="2" id="KW-0732">Signal</keyword>
<evidence type="ECO:0000256" key="2">
    <source>
        <dbReference type="SAM" id="SignalP"/>
    </source>
</evidence>